<keyword evidence="2" id="KW-1185">Reference proteome</keyword>
<evidence type="ECO:0000313" key="2">
    <source>
        <dbReference type="Proteomes" id="UP001295794"/>
    </source>
</evidence>
<protein>
    <submittedName>
        <fullName evidence="1">Uncharacterized protein</fullName>
    </submittedName>
</protein>
<organism evidence="1 2">
    <name type="scientific">Mycena citricolor</name>
    <dbReference type="NCBI Taxonomy" id="2018698"/>
    <lineage>
        <taxon>Eukaryota</taxon>
        <taxon>Fungi</taxon>
        <taxon>Dikarya</taxon>
        <taxon>Basidiomycota</taxon>
        <taxon>Agaricomycotina</taxon>
        <taxon>Agaricomycetes</taxon>
        <taxon>Agaricomycetidae</taxon>
        <taxon>Agaricales</taxon>
        <taxon>Marasmiineae</taxon>
        <taxon>Mycenaceae</taxon>
        <taxon>Mycena</taxon>
    </lineage>
</organism>
<feature type="non-terminal residue" evidence="1">
    <location>
        <position position="1"/>
    </location>
</feature>
<dbReference type="Proteomes" id="UP001295794">
    <property type="component" value="Unassembled WGS sequence"/>
</dbReference>
<accession>A0AAD2H242</accession>
<sequence>KDFAPGRAAKRGLESDKAMELSRFDLRSCPSDRTAVFW</sequence>
<name>A0AAD2H242_9AGAR</name>
<proteinExistence type="predicted"/>
<evidence type="ECO:0000313" key="1">
    <source>
        <dbReference type="EMBL" id="CAK5266749.1"/>
    </source>
</evidence>
<gene>
    <name evidence="1" type="ORF">MYCIT1_LOCUS8679</name>
</gene>
<feature type="non-terminal residue" evidence="1">
    <location>
        <position position="38"/>
    </location>
</feature>
<reference evidence="1" key="1">
    <citation type="submission" date="2023-11" db="EMBL/GenBank/DDBJ databases">
        <authorList>
            <person name="De Vega J J."/>
            <person name="De Vega J J."/>
        </authorList>
    </citation>
    <scope>NUCLEOTIDE SEQUENCE</scope>
</reference>
<dbReference type="EMBL" id="CAVNYO010000110">
    <property type="protein sequence ID" value="CAK5266749.1"/>
    <property type="molecule type" value="Genomic_DNA"/>
</dbReference>
<dbReference type="AlphaFoldDB" id="A0AAD2H242"/>
<comment type="caution">
    <text evidence="1">The sequence shown here is derived from an EMBL/GenBank/DDBJ whole genome shotgun (WGS) entry which is preliminary data.</text>
</comment>